<comment type="caution">
    <text evidence="3">The sequence shown here is derived from an EMBL/GenBank/DDBJ whole genome shotgun (WGS) entry which is preliminary data.</text>
</comment>
<dbReference type="AlphaFoldDB" id="A0A9D2QUT6"/>
<evidence type="ECO:0000313" key="4">
    <source>
        <dbReference type="Proteomes" id="UP000823892"/>
    </source>
</evidence>
<dbReference type="Gene3D" id="3.40.50.2300">
    <property type="match status" value="2"/>
</dbReference>
<dbReference type="PANTHER" id="PTHR35271">
    <property type="entry name" value="ABC TRANSPORTER, SUBSTRATE-BINDING LIPOPROTEIN-RELATED"/>
    <property type="match status" value="1"/>
</dbReference>
<dbReference type="InterPro" id="IPR028082">
    <property type="entry name" value="Peripla_BP_I"/>
</dbReference>
<reference evidence="3" key="2">
    <citation type="submission" date="2021-04" db="EMBL/GenBank/DDBJ databases">
        <authorList>
            <person name="Gilroy R."/>
        </authorList>
    </citation>
    <scope>NUCLEOTIDE SEQUENCE</scope>
    <source>
        <strain evidence="3">ChiBcec6-4105</strain>
    </source>
</reference>
<proteinExistence type="predicted"/>
<sequence>MKLRKISAIIMAAAMAAAMTACGGNSGSAVDSGSESSTEKSASSGSSEGSGQTYTIGICQQMEHEALDQATQGFKDACTELFGEGNVEFDEQNAQGEQAMCSTIINNFVSSDVDLILANATLPLQTAAQATADIPILGTSVTDYATALGIDDWTGATGVNISGTSDLAPIDQQEAMLKELLPDTQKVGILYCSAEPNSQYQAQLFEEALEKDGIEYEEYTAADSNEIQTVVNSAIETCDALYIPTDNTMASNTQIVNNICMPAKVPVIAGEQGICSGCGIATLSISYYDIGYTAGEMAYQVLAEGADISTMEIQTAPEVTKMYNPTICEELGIEIPDDYVAIETE</sequence>
<accession>A0A9D2QUT6</accession>
<dbReference type="CDD" id="cd06325">
    <property type="entry name" value="PBP1_ABC_unchar_transporter"/>
    <property type="match status" value="1"/>
</dbReference>
<feature type="signal peptide" evidence="2">
    <location>
        <begin position="1"/>
        <end position="23"/>
    </location>
</feature>
<gene>
    <name evidence="3" type="ORF">H9914_13810</name>
</gene>
<reference evidence="3" key="1">
    <citation type="journal article" date="2021" name="PeerJ">
        <title>Extensive microbial diversity within the chicken gut microbiome revealed by metagenomics and culture.</title>
        <authorList>
            <person name="Gilroy R."/>
            <person name="Ravi A."/>
            <person name="Getino M."/>
            <person name="Pursley I."/>
            <person name="Horton D.L."/>
            <person name="Alikhan N.F."/>
            <person name="Baker D."/>
            <person name="Gharbi K."/>
            <person name="Hall N."/>
            <person name="Watson M."/>
            <person name="Adriaenssens E.M."/>
            <person name="Foster-Nyarko E."/>
            <person name="Jarju S."/>
            <person name="Secka A."/>
            <person name="Antonio M."/>
            <person name="Oren A."/>
            <person name="Chaudhuri R.R."/>
            <person name="La Ragione R."/>
            <person name="Hildebrand F."/>
            <person name="Pallen M.J."/>
        </authorList>
    </citation>
    <scope>NUCLEOTIDE SEQUENCE</scope>
    <source>
        <strain evidence="3">ChiBcec6-4105</strain>
    </source>
</reference>
<feature type="chain" id="PRO_5038614872" evidence="2">
    <location>
        <begin position="24"/>
        <end position="345"/>
    </location>
</feature>
<name>A0A9D2QUT6_9FIRM</name>
<evidence type="ECO:0000313" key="3">
    <source>
        <dbReference type="EMBL" id="HJD30049.1"/>
    </source>
</evidence>
<dbReference type="PANTHER" id="PTHR35271:SF1">
    <property type="entry name" value="ABC TRANSPORTER, SUBSTRATE-BINDING LIPOPROTEIN"/>
    <property type="match status" value="1"/>
</dbReference>
<evidence type="ECO:0000256" key="2">
    <source>
        <dbReference type="SAM" id="SignalP"/>
    </source>
</evidence>
<feature type="region of interest" description="Disordered" evidence="1">
    <location>
        <begin position="27"/>
        <end position="51"/>
    </location>
</feature>
<dbReference type="Proteomes" id="UP000823892">
    <property type="component" value="Unassembled WGS sequence"/>
</dbReference>
<evidence type="ECO:0000256" key="1">
    <source>
        <dbReference type="SAM" id="MobiDB-lite"/>
    </source>
</evidence>
<protein>
    <submittedName>
        <fullName evidence="3">ABC transporter substrate-binding protein</fullName>
    </submittedName>
</protein>
<dbReference type="PROSITE" id="PS51257">
    <property type="entry name" value="PROKAR_LIPOPROTEIN"/>
    <property type="match status" value="1"/>
</dbReference>
<dbReference type="InterPro" id="IPR007487">
    <property type="entry name" value="ABC_transpt-TYRBP-like"/>
</dbReference>
<organism evidence="3 4">
    <name type="scientific">Candidatus Blautia avicola</name>
    <dbReference type="NCBI Taxonomy" id="2838483"/>
    <lineage>
        <taxon>Bacteria</taxon>
        <taxon>Bacillati</taxon>
        <taxon>Bacillota</taxon>
        <taxon>Clostridia</taxon>
        <taxon>Lachnospirales</taxon>
        <taxon>Lachnospiraceae</taxon>
        <taxon>Blautia</taxon>
    </lineage>
</organism>
<dbReference type="SUPFAM" id="SSF53822">
    <property type="entry name" value="Periplasmic binding protein-like I"/>
    <property type="match status" value="1"/>
</dbReference>
<keyword evidence="2" id="KW-0732">Signal</keyword>
<dbReference type="Pfam" id="PF04392">
    <property type="entry name" value="ABC_sub_bind"/>
    <property type="match status" value="1"/>
</dbReference>
<dbReference type="EMBL" id="DWUY01000305">
    <property type="protein sequence ID" value="HJD30049.1"/>
    <property type="molecule type" value="Genomic_DNA"/>
</dbReference>